<gene>
    <name evidence="1" type="ORF">RSSM_04354</name>
</gene>
<keyword evidence="2" id="KW-1185">Reference proteome</keyword>
<comment type="caution">
    <text evidence="1">The sequence shown here is derived from an EMBL/GenBank/DDBJ whole genome shotgun (WGS) entry which is preliminary data.</text>
</comment>
<organism evidence="1 2">
    <name type="scientific">Rhodopirellula sallentina SM41</name>
    <dbReference type="NCBI Taxonomy" id="1263870"/>
    <lineage>
        <taxon>Bacteria</taxon>
        <taxon>Pseudomonadati</taxon>
        <taxon>Planctomycetota</taxon>
        <taxon>Planctomycetia</taxon>
        <taxon>Pirellulales</taxon>
        <taxon>Pirellulaceae</taxon>
        <taxon>Rhodopirellula</taxon>
    </lineage>
</organism>
<reference evidence="1 2" key="1">
    <citation type="journal article" date="2013" name="Mar. Genomics">
        <title>Expression of sulfatases in Rhodopirellula baltica and the diversity of sulfatases in the genus Rhodopirellula.</title>
        <authorList>
            <person name="Wegner C.E."/>
            <person name="Richter-Heitmann T."/>
            <person name="Klindworth A."/>
            <person name="Klockow C."/>
            <person name="Richter M."/>
            <person name="Achstetter T."/>
            <person name="Glockner F.O."/>
            <person name="Harder J."/>
        </authorList>
    </citation>
    <scope>NUCLEOTIDE SEQUENCE [LARGE SCALE GENOMIC DNA]</scope>
    <source>
        <strain evidence="1 2">SM41</strain>
    </source>
</reference>
<dbReference type="InterPro" id="IPR017850">
    <property type="entry name" value="Alkaline_phosphatase_core_sf"/>
</dbReference>
<sequence length="178" mass="19596">MGPFGESLLVPDCEAVAVADHQVAHVYVRQPQNIETVAKLLREVPGVAAVTLPGELQMDHPRSGELIVLAEADSWFTYYYWNDDHDAPDFARTVDIHRKPGYDPCELFMTSRLRAAARLLQKKIGMRYKMDVIPLDATLVRGSHGLLASDPDAGPLVIGPGEPPEDMTGFPAYVDSLL</sequence>
<accession>M5TYC5</accession>
<dbReference type="Pfam" id="PF01663">
    <property type="entry name" value="Phosphodiest"/>
    <property type="match status" value="1"/>
</dbReference>
<dbReference type="GO" id="GO:0016740">
    <property type="term" value="F:transferase activity"/>
    <property type="evidence" value="ECO:0007669"/>
    <property type="project" value="UniProtKB-KW"/>
</dbReference>
<protein>
    <submittedName>
        <fullName evidence="1">Type I phosphodiesterase/nucleotide pyrophosphatase/phosphate transferase</fullName>
    </submittedName>
</protein>
<dbReference type="EMBL" id="ANOH01000289">
    <property type="protein sequence ID" value="EMI54202.1"/>
    <property type="molecule type" value="Genomic_DNA"/>
</dbReference>
<dbReference type="AlphaFoldDB" id="M5TYC5"/>
<proteinExistence type="predicted"/>
<dbReference type="SUPFAM" id="SSF53649">
    <property type="entry name" value="Alkaline phosphatase-like"/>
    <property type="match status" value="1"/>
</dbReference>
<dbReference type="InterPro" id="IPR002591">
    <property type="entry name" value="Phosphodiest/P_Trfase"/>
</dbReference>
<evidence type="ECO:0000313" key="2">
    <source>
        <dbReference type="Proteomes" id="UP000011885"/>
    </source>
</evidence>
<dbReference type="Proteomes" id="UP000011885">
    <property type="component" value="Unassembled WGS sequence"/>
</dbReference>
<name>M5TYC5_9BACT</name>
<keyword evidence="1" id="KW-0808">Transferase</keyword>
<dbReference type="PATRIC" id="fig|1263870.3.peg.4603"/>
<evidence type="ECO:0000313" key="1">
    <source>
        <dbReference type="EMBL" id="EMI54202.1"/>
    </source>
</evidence>